<evidence type="ECO:0000313" key="2">
    <source>
        <dbReference type="Proteomes" id="UP000789405"/>
    </source>
</evidence>
<dbReference type="EMBL" id="CAJVPY010005520">
    <property type="protein sequence ID" value="CAG8644891.1"/>
    <property type="molecule type" value="Genomic_DNA"/>
</dbReference>
<dbReference type="OrthoDB" id="2358876at2759"/>
<dbReference type="AlphaFoldDB" id="A0A9N9DRK9"/>
<reference evidence="1" key="1">
    <citation type="submission" date="2021-06" db="EMBL/GenBank/DDBJ databases">
        <authorList>
            <person name="Kallberg Y."/>
            <person name="Tangrot J."/>
            <person name="Rosling A."/>
        </authorList>
    </citation>
    <scope>NUCLEOTIDE SEQUENCE</scope>
    <source>
        <strain evidence="1">MA453B</strain>
    </source>
</reference>
<keyword evidence="2" id="KW-1185">Reference proteome</keyword>
<proteinExistence type="predicted"/>
<evidence type="ECO:0000313" key="1">
    <source>
        <dbReference type="EMBL" id="CAG8644891.1"/>
    </source>
</evidence>
<gene>
    <name evidence="1" type="ORF">DERYTH_LOCUS9861</name>
</gene>
<accession>A0A9N9DRK9</accession>
<comment type="caution">
    <text evidence="1">The sequence shown here is derived from an EMBL/GenBank/DDBJ whole genome shotgun (WGS) entry which is preliminary data.</text>
</comment>
<dbReference type="Proteomes" id="UP000789405">
    <property type="component" value="Unassembled WGS sequence"/>
</dbReference>
<sequence>MCNRDGKRAQKKNAGFWNCRQLPNESTKSEYISEILVGVVDTFVKEVEAKSSDIEHGFTQNLVQLKCACTANKNINTRKRRRVGHVNGVATTSEKWFFTVVTTEDEIGAIHVPNILHLHDKNIADNRLAEDVRPLFLVLRAIILERLEESSEGLNRLNR</sequence>
<name>A0A9N9DRK9_9GLOM</name>
<organism evidence="1 2">
    <name type="scientific">Dentiscutata erythropus</name>
    <dbReference type="NCBI Taxonomy" id="1348616"/>
    <lineage>
        <taxon>Eukaryota</taxon>
        <taxon>Fungi</taxon>
        <taxon>Fungi incertae sedis</taxon>
        <taxon>Mucoromycota</taxon>
        <taxon>Glomeromycotina</taxon>
        <taxon>Glomeromycetes</taxon>
        <taxon>Diversisporales</taxon>
        <taxon>Gigasporaceae</taxon>
        <taxon>Dentiscutata</taxon>
    </lineage>
</organism>
<protein>
    <submittedName>
        <fullName evidence="1">25171_t:CDS:1</fullName>
    </submittedName>
</protein>